<protein>
    <recommendedName>
        <fullName evidence="4">SPW repeat-containing protein</fullName>
    </recommendedName>
</protein>
<proteinExistence type="predicted"/>
<organism evidence="2 3">
    <name type="scientific">Saxibacter everestensis</name>
    <dbReference type="NCBI Taxonomy" id="2909229"/>
    <lineage>
        <taxon>Bacteria</taxon>
        <taxon>Bacillati</taxon>
        <taxon>Actinomycetota</taxon>
        <taxon>Actinomycetes</taxon>
        <taxon>Micrococcales</taxon>
        <taxon>Brevibacteriaceae</taxon>
        <taxon>Saxibacter</taxon>
    </lineage>
</organism>
<sequence>MSSGQGEADAQARSTVRAALAYGLVLFSPVVAWIAWVSWSNGNTSNTMHVLWFATVALGCLIAGGFAPRTTGHYFLLMAIAIVSTMITLFLWWSAADSTGLFMIGIIIATPLVMMAVAIVLLIGRSLAAFGAAKSA</sequence>
<evidence type="ECO:0008006" key="4">
    <source>
        <dbReference type="Google" id="ProtNLM"/>
    </source>
</evidence>
<dbReference type="EMBL" id="CP090958">
    <property type="protein sequence ID" value="WGW13566.1"/>
    <property type="molecule type" value="Genomic_DNA"/>
</dbReference>
<keyword evidence="3" id="KW-1185">Reference proteome</keyword>
<keyword evidence="1" id="KW-1133">Transmembrane helix</keyword>
<evidence type="ECO:0000313" key="2">
    <source>
        <dbReference type="EMBL" id="WGW13566.1"/>
    </source>
</evidence>
<gene>
    <name evidence="2" type="ORF">LWF01_07365</name>
</gene>
<evidence type="ECO:0000256" key="1">
    <source>
        <dbReference type="SAM" id="Phobius"/>
    </source>
</evidence>
<feature type="transmembrane region" description="Helical" evidence="1">
    <location>
        <begin position="20"/>
        <end position="38"/>
    </location>
</feature>
<name>A0ABY8QXM3_9MICO</name>
<dbReference type="Proteomes" id="UP001209083">
    <property type="component" value="Chromosome"/>
</dbReference>
<accession>A0ABY8QXM3</accession>
<keyword evidence="1" id="KW-0472">Membrane</keyword>
<keyword evidence="1" id="KW-0812">Transmembrane</keyword>
<evidence type="ECO:0000313" key="3">
    <source>
        <dbReference type="Proteomes" id="UP001209083"/>
    </source>
</evidence>
<dbReference type="RefSeq" id="WP_349640389.1">
    <property type="nucleotide sequence ID" value="NZ_CP090958.1"/>
</dbReference>
<feature type="transmembrane region" description="Helical" evidence="1">
    <location>
        <begin position="74"/>
        <end position="95"/>
    </location>
</feature>
<feature type="transmembrane region" description="Helical" evidence="1">
    <location>
        <begin position="50"/>
        <end position="67"/>
    </location>
</feature>
<feature type="transmembrane region" description="Helical" evidence="1">
    <location>
        <begin position="101"/>
        <end position="124"/>
    </location>
</feature>
<reference evidence="2 3" key="1">
    <citation type="submission" date="2023-05" db="EMBL/GenBank/DDBJ databases">
        <title>Lithophilousrod everest ZFBP1038 complete genpme.</title>
        <authorList>
            <person name="Tian M."/>
        </authorList>
    </citation>
    <scope>NUCLEOTIDE SEQUENCE [LARGE SCALE GENOMIC DNA]</scope>
    <source>
        <strain evidence="2 3">ZFBP1038</strain>
    </source>
</reference>